<evidence type="ECO:0000256" key="11">
    <source>
        <dbReference type="PROSITE-ProRule" id="PRU01360"/>
    </source>
</evidence>
<feature type="domain" description="TonB-dependent receptor plug" evidence="15">
    <location>
        <begin position="59"/>
        <end position="169"/>
    </location>
</feature>
<evidence type="ECO:0000256" key="2">
    <source>
        <dbReference type="ARBA" id="ARBA00022448"/>
    </source>
</evidence>
<dbReference type="Proteomes" id="UP000278756">
    <property type="component" value="Chromosome 2"/>
</dbReference>
<evidence type="ECO:0000259" key="15">
    <source>
        <dbReference type="Pfam" id="PF07715"/>
    </source>
</evidence>
<dbReference type="InterPro" id="IPR000531">
    <property type="entry name" value="Beta-barrel_TonB"/>
</dbReference>
<protein>
    <submittedName>
        <fullName evidence="16">TonB-dependent receptor</fullName>
    </submittedName>
</protein>
<evidence type="ECO:0000256" key="13">
    <source>
        <dbReference type="SAM" id="SignalP"/>
    </source>
</evidence>
<proteinExistence type="inferred from homology"/>
<gene>
    <name evidence="16" type="ORF">EM6_3143</name>
</gene>
<evidence type="ECO:0000256" key="8">
    <source>
        <dbReference type="ARBA" id="ARBA00023077"/>
    </source>
</evidence>
<feature type="chain" id="PRO_5018112718" evidence="13">
    <location>
        <begin position="34"/>
        <end position="742"/>
    </location>
</feature>
<dbReference type="PROSITE" id="PS52016">
    <property type="entry name" value="TONB_DEPENDENT_REC_3"/>
    <property type="match status" value="1"/>
</dbReference>
<dbReference type="Gene3D" id="2.40.170.20">
    <property type="entry name" value="TonB-dependent receptor, beta-barrel domain"/>
    <property type="match status" value="1"/>
</dbReference>
<dbReference type="PANTHER" id="PTHR32552:SF81">
    <property type="entry name" value="TONB-DEPENDENT OUTER MEMBRANE RECEPTOR"/>
    <property type="match status" value="1"/>
</dbReference>
<keyword evidence="5 11" id="KW-0812">Transmembrane</keyword>
<dbReference type="GO" id="GO:0006826">
    <property type="term" value="P:iron ion transport"/>
    <property type="evidence" value="ECO:0007669"/>
    <property type="project" value="UniProtKB-KW"/>
</dbReference>
<evidence type="ECO:0000256" key="6">
    <source>
        <dbReference type="ARBA" id="ARBA00023004"/>
    </source>
</evidence>
<evidence type="ECO:0000313" key="16">
    <source>
        <dbReference type="EMBL" id="BBF82502.1"/>
    </source>
</evidence>
<dbReference type="Pfam" id="PF00593">
    <property type="entry name" value="TonB_dep_Rec_b-barrel"/>
    <property type="match status" value="1"/>
</dbReference>
<keyword evidence="2 11" id="KW-0813">Transport</keyword>
<dbReference type="GO" id="GO:0009279">
    <property type="term" value="C:cell outer membrane"/>
    <property type="evidence" value="ECO:0007669"/>
    <property type="project" value="UniProtKB-SubCell"/>
</dbReference>
<comment type="similarity">
    <text evidence="11 12">Belongs to the TonB-dependent receptor family.</text>
</comment>
<reference evidence="17" key="2">
    <citation type="journal article" date="2017" name="Plant Physiol. Biochem.">
        <title>Differential oxidative and antioxidative response of duckweed Lemna minor toward plant growth promoting/inhibiting bacteria.</title>
        <authorList>
            <person name="Ishizawa H."/>
            <person name="Kuroda M."/>
            <person name="Morikawa M."/>
            <person name="Ike M."/>
        </authorList>
    </citation>
    <scope>NUCLEOTIDE SEQUENCE [LARGE SCALE GENOMIC DNA]</scope>
    <source>
        <strain evidence="17">M6</strain>
    </source>
</reference>
<keyword evidence="8 12" id="KW-0798">TonB box</keyword>
<feature type="signal peptide" evidence="13">
    <location>
        <begin position="1"/>
        <end position="33"/>
    </location>
</feature>
<evidence type="ECO:0000256" key="5">
    <source>
        <dbReference type="ARBA" id="ARBA00022692"/>
    </source>
</evidence>
<keyword evidence="3 11" id="KW-1134">Transmembrane beta strand</keyword>
<dbReference type="InterPro" id="IPR012910">
    <property type="entry name" value="Plug_dom"/>
</dbReference>
<dbReference type="SUPFAM" id="SSF56935">
    <property type="entry name" value="Porins"/>
    <property type="match status" value="1"/>
</dbReference>
<dbReference type="PANTHER" id="PTHR32552">
    <property type="entry name" value="FERRICHROME IRON RECEPTOR-RELATED"/>
    <property type="match status" value="1"/>
</dbReference>
<keyword evidence="13" id="KW-0732">Signal</keyword>
<dbReference type="RefSeq" id="WP_172961281.1">
    <property type="nucleotide sequence ID" value="NZ_AP018828.1"/>
</dbReference>
<keyword evidence="4" id="KW-0410">Iron transport</keyword>
<evidence type="ECO:0000256" key="3">
    <source>
        <dbReference type="ARBA" id="ARBA00022452"/>
    </source>
</evidence>
<dbReference type="AlphaFoldDB" id="A0A3G9G572"/>
<dbReference type="InterPro" id="IPR039426">
    <property type="entry name" value="TonB-dep_rcpt-like"/>
</dbReference>
<comment type="subcellular location">
    <subcellularLocation>
        <location evidence="1 11">Cell outer membrane</location>
        <topology evidence="1 11">Multi-pass membrane protein</topology>
    </subcellularLocation>
</comment>
<accession>A0A3G9G572</accession>
<evidence type="ECO:0000313" key="17">
    <source>
        <dbReference type="Proteomes" id="UP000278756"/>
    </source>
</evidence>
<evidence type="ECO:0000256" key="7">
    <source>
        <dbReference type="ARBA" id="ARBA00023065"/>
    </source>
</evidence>
<keyword evidence="7" id="KW-0406">Ion transport</keyword>
<keyword evidence="6" id="KW-0408">Iron</keyword>
<keyword evidence="9 11" id="KW-0472">Membrane</keyword>
<keyword evidence="10 11" id="KW-0998">Cell outer membrane</keyword>
<evidence type="ECO:0000256" key="9">
    <source>
        <dbReference type="ARBA" id="ARBA00023136"/>
    </source>
</evidence>
<dbReference type="InterPro" id="IPR036942">
    <property type="entry name" value="Beta-barrel_TonB_sf"/>
</dbReference>
<sequence length="742" mass="80293">MHPIQSRTARRFSARLGGVSLLALTALVGAAHAEDTPPKAEDSATTEVVVTASRRLEKARDVPVAVSSLAGTKLDVINSSGLDIRVLASRTPSLNVESSFGRTFPRFYIRGLGNTDFDPNASQPVSVVYDDVALENPMLKSFPIFDLAAVEVLRGPQGTLFGRNTPSGVVKLSSARPSEVFGGYYSVAAGNLGTVNAEGAVTGGLGNGFSGRLSGIIQRRDDWVTNLANGKKLEGYEDIALRGQLRYVSGNFEALLNVHGRTLDGTPRLFRASAIKPGTNDFNTGFDVEKVRLDSPFISQSLDSFGTNLQLSYTFDGMGTLHSITAYERAKTESSGDIDGGVSTIVAPTLYGTFFPVATGGTTEPEEFSQELRFETEQFGKWRGQFGLYYFDQVLKYNELDYLNNGDVRHKNHGTSFAVFGSAEYKATEALTLRAGLRYTSDEKKDIVWGRAVFPGKALPITTKVDGDNVSGDLSATYVITPTLNWYARFATGYLAPAIQDRVNFGGVPTTAGEQTTTSYETGFKGYAFDKMLRYDVSAYYFKTKDLQITAVGGAVNSAKLINAKEAIGRGIEADLSFKPTDNLLLTASASYNGTEIQDPVTAVATCGSGLCTPLDRTYVSGGTRYAYIDGNPLPQAPEWVANLTAQYVWPMGDGSRFFVYGDVAYRSEINFFLYEATEFTGKSFTQTGLRGGYVTKGGLEIAAYVRNLEDNIVAESGIDFNNLTVMVSEPRTYGLSLKKAF</sequence>
<dbReference type="Pfam" id="PF07715">
    <property type="entry name" value="Plug"/>
    <property type="match status" value="1"/>
</dbReference>
<keyword evidence="16" id="KW-0675">Receptor</keyword>
<feature type="domain" description="TonB-dependent receptor-like beta-barrel" evidence="14">
    <location>
        <begin position="278"/>
        <end position="709"/>
    </location>
</feature>
<evidence type="ECO:0000256" key="1">
    <source>
        <dbReference type="ARBA" id="ARBA00004571"/>
    </source>
</evidence>
<dbReference type="EMBL" id="AP018828">
    <property type="protein sequence ID" value="BBF82502.1"/>
    <property type="molecule type" value="Genomic_DNA"/>
</dbReference>
<name>A0A3G9G572_9CAUL</name>
<reference evidence="17" key="1">
    <citation type="journal article" date="2017" name="Biotechnol. Biofuels">
        <title>Evaluation of environmental bacterial communities as a factor affecting the growth of duckweed Lemna minor.</title>
        <authorList>
            <person name="Ishizawa H."/>
            <person name="Kuroda M."/>
            <person name="Morikawa M."/>
            <person name="Ike M."/>
        </authorList>
    </citation>
    <scope>NUCLEOTIDE SEQUENCE [LARGE SCALE GENOMIC DNA]</scope>
    <source>
        <strain evidence="17">M6</strain>
    </source>
</reference>
<organism evidence="16 17">
    <name type="scientific">Asticcacaulis excentricus</name>
    <dbReference type="NCBI Taxonomy" id="78587"/>
    <lineage>
        <taxon>Bacteria</taxon>
        <taxon>Pseudomonadati</taxon>
        <taxon>Pseudomonadota</taxon>
        <taxon>Alphaproteobacteria</taxon>
        <taxon>Caulobacterales</taxon>
        <taxon>Caulobacteraceae</taxon>
        <taxon>Asticcacaulis</taxon>
    </lineage>
</organism>
<evidence type="ECO:0000256" key="10">
    <source>
        <dbReference type="ARBA" id="ARBA00023237"/>
    </source>
</evidence>
<evidence type="ECO:0000256" key="4">
    <source>
        <dbReference type="ARBA" id="ARBA00022496"/>
    </source>
</evidence>
<evidence type="ECO:0000256" key="12">
    <source>
        <dbReference type="RuleBase" id="RU003357"/>
    </source>
</evidence>
<evidence type="ECO:0000259" key="14">
    <source>
        <dbReference type="Pfam" id="PF00593"/>
    </source>
</evidence>